<gene>
    <name evidence="1" type="ORF">CYME_CMN283C</name>
</gene>
<reference evidence="1 2" key="2">
    <citation type="journal article" date="2007" name="BMC Biol.">
        <title>A 100%-complete sequence reveals unusually simple genomic features in the hot-spring red alga Cyanidioschyzon merolae.</title>
        <authorList>
            <person name="Nozaki H."/>
            <person name="Takano H."/>
            <person name="Misumi O."/>
            <person name="Terasawa K."/>
            <person name="Matsuzaki M."/>
            <person name="Maruyama S."/>
            <person name="Nishida K."/>
            <person name="Yagisawa F."/>
            <person name="Yoshida Y."/>
            <person name="Fujiwara T."/>
            <person name="Takio S."/>
            <person name="Tamura K."/>
            <person name="Chung S.J."/>
            <person name="Nakamura S."/>
            <person name="Kuroiwa H."/>
            <person name="Tanaka K."/>
            <person name="Sato N."/>
            <person name="Kuroiwa T."/>
        </authorList>
    </citation>
    <scope>NUCLEOTIDE SEQUENCE [LARGE SCALE GENOMIC DNA]</scope>
    <source>
        <strain evidence="1 2">10D</strain>
    </source>
</reference>
<evidence type="ECO:0000313" key="1">
    <source>
        <dbReference type="EMBL" id="BAM81358.1"/>
    </source>
</evidence>
<dbReference type="EMBL" id="AP006496">
    <property type="protein sequence ID" value="BAM81358.1"/>
    <property type="molecule type" value="Genomic_DNA"/>
</dbReference>
<organism evidence="1 2">
    <name type="scientific">Cyanidioschyzon merolae (strain NIES-3377 / 10D)</name>
    <name type="common">Unicellular red alga</name>
    <dbReference type="NCBI Taxonomy" id="280699"/>
    <lineage>
        <taxon>Eukaryota</taxon>
        <taxon>Rhodophyta</taxon>
        <taxon>Bangiophyceae</taxon>
        <taxon>Cyanidiales</taxon>
        <taxon>Cyanidiaceae</taxon>
        <taxon>Cyanidioschyzon</taxon>
    </lineage>
</organism>
<dbReference type="Gramene" id="CMN283CT">
    <property type="protein sequence ID" value="CMN283CT"/>
    <property type="gene ID" value="CMN283C"/>
</dbReference>
<proteinExistence type="predicted"/>
<dbReference type="Proteomes" id="UP000007014">
    <property type="component" value="Chromosome 14"/>
</dbReference>
<evidence type="ECO:0000313" key="2">
    <source>
        <dbReference type="Proteomes" id="UP000007014"/>
    </source>
</evidence>
<name>M1VJB1_CYAM1</name>
<keyword evidence="2" id="KW-1185">Reference proteome</keyword>
<sequence>MVSNRSAFRLAVLALALILFTMIWDAAVYRGTSALPLSTQVRAAENRTHHLPDAVAAALNYTQFEYTLANSLYKINPHICLNYALSVAAANLADLLTYCTPDQVGNNSCSALTPGAIARTLLAAGWTSTNIQLVDLAAKVPARYFNWSTSDGLSGLQAYHVGLQAAPYVVNQLRPYLHSGQLNLVGVGAVALRTDYVYAMVALGGDPSQHCYEAS</sequence>
<dbReference type="AlphaFoldDB" id="M1VJB1"/>
<dbReference type="HOGENOM" id="CLU_1284928_0_0_1"/>
<dbReference type="RefSeq" id="XP_005537394.1">
    <property type="nucleotide sequence ID" value="XM_005537337.1"/>
</dbReference>
<accession>M1VJB1</accession>
<protein>
    <submittedName>
        <fullName evidence="1">Uncharacterized protein</fullName>
    </submittedName>
</protein>
<dbReference type="KEGG" id="cme:CYME_CMN283C"/>
<reference evidence="1 2" key="1">
    <citation type="journal article" date="2004" name="Nature">
        <title>Genome sequence of the ultrasmall unicellular red alga Cyanidioschyzon merolae 10D.</title>
        <authorList>
            <person name="Matsuzaki M."/>
            <person name="Misumi O."/>
            <person name="Shin-i T."/>
            <person name="Maruyama S."/>
            <person name="Takahara M."/>
            <person name="Miyagishima S."/>
            <person name="Mori T."/>
            <person name="Nishida K."/>
            <person name="Yagisawa F."/>
            <person name="Nishida K."/>
            <person name="Yoshida Y."/>
            <person name="Nishimura Y."/>
            <person name="Nakao S."/>
            <person name="Kobayashi T."/>
            <person name="Momoyama Y."/>
            <person name="Higashiyama T."/>
            <person name="Minoda A."/>
            <person name="Sano M."/>
            <person name="Nomoto H."/>
            <person name="Oishi K."/>
            <person name="Hayashi H."/>
            <person name="Ohta F."/>
            <person name="Nishizaka S."/>
            <person name="Haga S."/>
            <person name="Miura S."/>
            <person name="Morishita T."/>
            <person name="Kabeya Y."/>
            <person name="Terasawa K."/>
            <person name="Suzuki Y."/>
            <person name="Ishii Y."/>
            <person name="Asakawa S."/>
            <person name="Takano H."/>
            <person name="Ohta N."/>
            <person name="Kuroiwa H."/>
            <person name="Tanaka K."/>
            <person name="Shimizu N."/>
            <person name="Sugano S."/>
            <person name="Sato N."/>
            <person name="Nozaki H."/>
            <person name="Ogasawara N."/>
            <person name="Kohara Y."/>
            <person name="Kuroiwa T."/>
        </authorList>
    </citation>
    <scope>NUCLEOTIDE SEQUENCE [LARGE SCALE GENOMIC DNA]</scope>
    <source>
        <strain evidence="1 2">10D</strain>
    </source>
</reference>
<dbReference type="GeneID" id="16995394"/>
<dbReference type="OrthoDB" id="10338402at2759"/>